<gene>
    <name evidence="2" type="ORF">V8G56_04045</name>
</gene>
<evidence type="ECO:0000313" key="3">
    <source>
        <dbReference type="Proteomes" id="UP001610104"/>
    </source>
</evidence>
<evidence type="ECO:0000256" key="1">
    <source>
        <dbReference type="SAM" id="SignalP"/>
    </source>
</evidence>
<keyword evidence="1" id="KW-0732">Signal</keyword>
<feature type="chain" id="PRO_5045341133" evidence="1">
    <location>
        <begin position="22"/>
        <end position="260"/>
    </location>
</feature>
<dbReference type="EMBL" id="JBAWKC010000001">
    <property type="protein sequence ID" value="MFH6767899.1"/>
    <property type="molecule type" value="Genomic_DNA"/>
</dbReference>
<name>A0ABW7MM96_9FLAO</name>
<dbReference type="Proteomes" id="UP001610104">
    <property type="component" value="Unassembled WGS sequence"/>
</dbReference>
<accession>A0ABW7MM96</accession>
<sequence>MMKKLLLFILPMMLCVVTLQAQNHVWDFGNDTTNWPVDAVGVTSTTVVDGLTLEPGGSSFAVIEANSATFPDGYTSINRFKFMGSSSIDPSDGSTFVPTRRFMTFPVDGPVAVKIWFRQSGTSLPRALWVTDGTSEVLHFDGLGDTDPRYIEANYNGGAGTLYVLCANNAYNLYKLEISSTLLGTNDFKAAIKTNLKAIGNRIYLSDVSSKTEVSIYSITGALVKSFKTNEDTSFSFKSGLWIATVKTEEGAKAFKLLTH</sequence>
<comment type="caution">
    <text evidence="2">The sequence shown here is derived from an EMBL/GenBank/DDBJ whole genome shotgun (WGS) entry which is preliminary data.</text>
</comment>
<dbReference type="RefSeq" id="WP_395437179.1">
    <property type="nucleotide sequence ID" value="NZ_JBAWKC010000001.1"/>
</dbReference>
<evidence type="ECO:0000313" key="2">
    <source>
        <dbReference type="EMBL" id="MFH6767899.1"/>
    </source>
</evidence>
<organism evidence="2 3">
    <name type="scientific">Gaetbulibacter aquiaggeris</name>
    <dbReference type="NCBI Taxonomy" id="1735373"/>
    <lineage>
        <taxon>Bacteria</taxon>
        <taxon>Pseudomonadati</taxon>
        <taxon>Bacteroidota</taxon>
        <taxon>Flavobacteriia</taxon>
        <taxon>Flavobacteriales</taxon>
        <taxon>Flavobacteriaceae</taxon>
        <taxon>Gaetbulibacter</taxon>
    </lineage>
</organism>
<reference evidence="2 3" key="1">
    <citation type="submission" date="2024-02" db="EMBL/GenBank/DDBJ databases">
        <title>A Gaetbulibacter species isolated from tidal flats and genomic insights of their niches.</title>
        <authorList>
            <person name="Ye Y."/>
        </authorList>
    </citation>
    <scope>NUCLEOTIDE SEQUENCE [LARGE SCALE GENOMIC DNA]</scope>
    <source>
        <strain evidence="2 3">KEM-8</strain>
    </source>
</reference>
<proteinExistence type="predicted"/>
<keyword evidence="3" id="KW-1185">Reference proteome</keyword>
<feature type="signal peptide" evidence="1">
    <location>
        <begin position="1"/>
        <end position="21"/>
    </location>
</feature>
<protein>
    <submittedName>
        <fullName evidence="2">T9SS type A sorting domain-containing protein</fullName>
    </submittedName>
</protein>